<keyword evidence="3" id="KW-1185">Reference proteome</keyword>
<gene>
    <name evidence="2" type="ORF">P7K49_016515</name>
</gene>
<feature type="region of interest" description="Disordered" evidence="1">
    <location>
        <begin position="115"/>
        <end position="191"/>
    </location>
</feature>
<protein>
    <submittedName>
        <fullName evidence="2">Uncharacterized protein</fullName>
    </submittedName>
</protein>
<evidence type="ECO:0000313" key="2">
    <source>
        <dbReference type="EMBL" id="KAK2107001.1"/>
    </source>
</evidence>
<evidence type="ECO:0000256" key="1">
    <source>
        <dbReference type="SAM" id="MobiDB-lite"/>
    </source>
</evidence>
<feature type="compositionally biased region" description="Pro residues" evidence="1">
    <location>
        <begin position="126"/>
        <end position="136"/>
    </location>
</feature>
<dbReference type="Proteomes" id="UP001266305">
    <property type="component" value="Unassembled WGS sequence"/>
</dbReference>
<name>A0ABQ9VCV2_SAGOE</name>
<feature type="compositionally biased region" description="Low complexity" evidence="1">
    <location>
        <begin position="33"/>
        <end position="52"/>
    </location>
</feature>
<accession>A0ABQ9VCV2</accession>
<comment type="caution">
    <text evidence="2">The sequence shown here is derived from an EMBL/GenBank/DDBJ whole genome shotgun (WGS) entry which is preliminary data.</text>
</comment>
<feature type="compositionally biased region" description="Pro residues" evidence="1">
    <location>
        <begin position="153"/>
        <end position="173"/>
    </location>
</feature>
<evidence type="ECO:0000313" key="3">
    <source>
        <dbReference type="Proteomes" id="UP001266305"/>
    </source>
</evidence>
<proteinExistence type="predicted"/>
<organism evidence="2 3">
    <name type="scientific">Saguinus oedipus</name>
    <name type="common">Cotton-top tamarin</name>
    <name type="synonym">Oedipomidas oedipus</name>
    <dbReference type="NCBI Taxonomy" id="9490"/>
    <lineage>
        <taxon>Eukaryota</taxon>
        <taxon>Metazoa</taxon>
        <taxon>Chordata</taxon>
        <taxon>Craniata</taxon>
        <taxon>Vertebrata</taxon>
        <taxon>Euteleostomi</taxon>
        <taxon>Mammalia</taxon>
        <taxon>Eutheria</taxon>
        <taxon>Euarchontoglires</taxon>
        <taxon>Primates</taxon>
        <taxon>Haplorrhini</taxon>
        <taxon>Platyrrhini</taxon>
        <taxon>Cebidae</taxon>
        <taxon>Callitrichinae</taxon>
        <taxon>Saguinus</taxon>
    </lineage>
</organism>
<feature type="compositionally biased region" description="Basic and acidic residues" evidence="1">
    <location>
        <begin position="229"/>
        <end position="238"/>
    </location>
</feature>
<feature type="compositionally biased region" description="Low complexity" evidence="1">
    <location>
        <begin position="137"/>
        <end position="152"/>
    </location>
</feature>
<dbReference type="EMBL" id="JASSZA010000007">
    <property type="protein sequence ID" value="KAK2107001.1"/>
    <property type="molecule type" value="Genomic_DNA"/>
</dbReference>
<reference evidence="2 3" key="1">
    <citation type="submission" date="2023-05" db="EMBL/GenBank/DDBJ databases">
        <title>B98-5 Cell Line De Novo Hybrid Assembly: An Optical Mapping Approach.</title>
        <authorList>
            <person name="Kananen K."/>
            <person name="Auerbach J.A."/>
            <person name="Kautto E."/>
            <person name="Blachly J.S."/>
        </authorList>
    </citation>
    <scope>NUCLEOTIDE SEQUENCE [LARGE SCALE GENOMIC DNA]</scope>
    <source>
        <strain evidence="2">B95-8</strain>
        <tissue evidence="2">Cell line</tissue>
    </source>
</reference>
<sequence>MRTDTLGGILEGEEGTPGQLLSSAHLGSEANSQRRPASSRLSAPASPRAPLDPARPFPRTPVRGSPQPLPLGAAPRTSRTLNVKSQALAWATPTQSHNLHGRSERHLPTLTKALHPASRTRTPAPHLRPPPPPPPRAGARSAATDTATTTTQLPPPLQLPPRPRLPPAPPPGAQPLGPRARGGGASDRGRWGRLLAGSRNAAVSCARLMLSQHRARGRVGNPFGLQRSRRNDLEEKSPHATSRR</sequence>
<feature type="region of interest" description="Disordered" evidence="1">
    <location>
        <begin position="211"/>
        <end position="244"/>
    </location>
</feature>
<feature type="region of interest" description="Disordered" evidence="1">
    <location>
        <begin position="1"/>
        <end position="82"/>
    </location>
</feature>